<dbReference type="EMBL" id="JAWDGP010007400">
    <property type="protein sequence ID" value="KAK3721253.1"/>
    <property type="molecule type" value="Genomic_DNA"/>
</dbReference>
<accession>A0AAE0XWN8</accession>
<dbReference type="AlphaFoldDB" id="A0AAE0XWN8"/>
<keyword evidence="2" id="KW-1185">Reference proteome</keyword>
<evidence type="ECO:0000313" key="2">
    <source>
        <dbReference type="Proteomes" id="UP001283361"/>
    </source>
</evidence>
<dbReference type="Proteomes" id="UP001283361">
    <property type="component" value="Unassembled WGS sequence"/>
</dbReference>
<protein>
    <submittedName>
        <fullName evidence="1">Uncharacterized protein</fullName>
    </submittedName>
</protein>
<sequence>MSSITTCLLLTEFVFRVDFYGQLTTGQALPHIICSPIISGESTFIDNMTCILDNIRTINFQDDIFHMIGKPCPLVAVSKCNSLDLTAQQYEHINSIPLPPPTLYATWSISSEICRQDQRQTPLDLTVQFLSPPPTLYATWSISSEICRQDQRQTPLDLTVRFLSPHLPSTLPGL</sequence>
<proteinExistence type="predicted"/>
<organism evidence="1 2">
    <name type="scientific">Elysia crispata</name>
    <name type="common">lettuce slug</name>
    <dbReference type="NCBI Taxonomy" id="231223"/>
    <lineage>
        <taxon>Eukaryota</taxon>
        <taxon>Metazoa</taxon>
        <taxon>Spiralia</taxon>
        <taxon>Lophotrochozoa</taxon>
        <taxon>Mollusca</taxon>
        <taxon>Gastropoda</taxon>
        <taxon>Heterobranchia</taxon>
        <taxon>Euthyneura</taxon>
        <taxon>Panpulmonata</taxon>
        <taxon>Sacoglossa</taxon>
        <taxon>Placobranchoidea</taxon>
        <taxon>Plakobranchidae</taxon>
        <taxon>Elysia</taxon>
    </lineage>
</organism>
<name>A0AAE0XWN8_9GAST</name>
<evidence type="ECO:0000313" key="1">
    <source>
        <dbReference type="EMBL" id="KAK3721253.1"/>
    </source>
</evidence>
<comment type="caution">
    <text evidence="1">The sequence shown here is derived from an EMBL/GenBank/DDBJ whole genome shotgun (WGS) entry which is preliminary data.</text>
</comment>
<reference evidence="1" key="1">
    <citation type="journal article" date="2023" name="G3 (Bethesda)">
        <title>A reference genome for the long-term kleptoplast-retaining sea slug Elysia crispata morphotype clarki.</title>
        <authorList>
            <person name="Eastman K.E."/>
            <person name="Pendleton A.L."/>
            <person name="Shaikh M.A."/>
            <person name="Suttiyut T."/>
            <person name="Ogas R."/>
            <person name="Tomko P."/>
            <person name="Gavelis G."/>
            <person name="Widhalm J.R."/>
            <person name="Wisecaver J.H."/>
        </authorList>
    </citation>
    <scope>NUCLEOTIDE SEQUENCE</scope>
    <source>
        <strain evidence="1">ECLA1</strain>
    </source>
</reference>
<gene>
    <name evidence="1" type="ORF">RRG08_044261</name>
</gene>